<comment type="pathway">
    <text evidence="1">Cofactor biosynthesis; ubiquinone biosynthesis [regulation].</text>
</comment>
<keyword evidence="3" id="KW-1003">Cell membrane</keyword>
<evidence type="ECO:0000256" key="7">
    <source>
        <dbReference type="ARBA" id="ARBA00022692"/>
    </source>
</evidence>
<evidence type="ECO:0000256" key="10">
    <source>
        <dbReference type="ARBA" id="ARBA00022840"/>
    </source>
</evidence>
<dbReference type="InterPro" id="IPR010232">
    <property type="entry name" value="UbiB"/>
</dbReference>
<keyword evidence="10" id="KW-0067">ATP-binding</keyword>
<evidence type="ECO:0000256" key="9">
    <source>
        <dbReference type="ARBA" id="ARBA00022777"/>
    </source>
</evidence>
<dbReference type="GO" id="GO:0016301">
    <property type="term" value="F:kinase activity"/>
    <property type="evidence" value="ECO:0007669"/>
    <property type="project" value="UniProtKB-KW"/>
</dbReference>
<evidence type="ECO:0000256" key="13">
    <source>
        <dbReference type="SAM" id="Phobius"/>
    </source>
</evidence>
<evidence type="ECO:0000256" key="5">
    <source>
        <dbReference type="ARBA" id="ARBA00022679"/>
    </source>
</evidence>
<evidence type="ECO:0000256" key="2">
    <source>
        <dbReference type="ARBA" id="ARBA00009670"/>
    </source>
</evidence>
<evidence type="ECO:0000256" key="12">
    <source>
        <dbReference type="ARBA" id="ARBA00023136"/>
    </source>
</evidence>
<evidence type="ECO:0000256" key="11">
    <source>
        <dbReference type="ARBA" id="ARBA00022989"/>
    </source>
</evidence>
<dbReference type="GO" id="GO:0006744">
    <property type="term" value="P:ubiquinone biosynthetic process"/>
    <property type="evidence" value="ECO:0007669"/>
    <property type="project" value="UniProtKB-UniPathway"/>
</dbReference>
<evidence type="ECO:0000256" key="4">
    <source>
        <dbReference type="ARBA" id="ARBA00022519"/>
    </source>
</evidence>
<organism evidence="15 16">
    <name type="scientific">Chelatococcus asaccharovorans</name>
    <dbReference type="NCBI Taxonomy" id="28210"/>
    <lineage>
        <taxon>Bacteria</taxon>
        <taxon>Pseudomonadati</taxon>
        <taxon>Pseudomonadota</taxon>
        <taxon>Alphaproteobacteria</taxon>
        <taxon>Hyphomicrobiales</taxon>
        <taxon>Chelatococcaceae</taxon>
        <taxon>Chelatococcus</taxon>
    </lineage>
</organism>
<evidence type="ECO:0000313" key="15">
    <source>
        <dbReference type="EMBL" id="PXW58979.1"/>
    </source>
</evidence>
<dbReference type="InterPro" id="IPR004147">
    <property type="entry name" value="ABC1_dom"/>
</dbReference>
<keyword evidence="11 13" id="KW-1133">Transmembrane helix</keyword>
<dbReference type="InterPro" id="IPR045308">
    <property type="entry name" value="UbiB_bact"/>
</dbReference>
<dbReference type="Pfam" id="PF03109">
    <property type="entry name" value="ABC1"/>
    <property type="match status" value="1"/>
</dbReference>
<keyword evidence="6" id="KW-0831">Ubiquinone biosynthesis</keyword>
<dbReference type="InterPro" id="IPR050154">
    <property type="entry name" value="UbiB_kinase"/>
</dbReference>
<keyword evidence="4" id="KW-0997">Cell inner membrane</keyword>
<keyword evidence="8" id="KW-0547">Nucleotide-binding</keyword>
<comment type="similarity">
    <text evidence="2">Belongs to the protein kinase superfamily. ADCK protein kinase family.</text>
</comment>
<dbReference type="CDD" id="cd13972">
    <property type="entry name" value="UbiB"/>
    <property type="match status" value="1"/>
</dbReference>
<feature type="transmembrane region" description="Helical" evidence="13">
    <location>
        <begin position="506"/>
        <end position="522"/>
    </location>
</feature>
<name>A0A2V3U801_9HYPH</name>
<dbReference type="NCBIfam" id="TIGR01982">
    <property type="entry name" value="UbiB"/>
    <property type="match status" value="1"/>
</dbReference>
<keyword evidence="5" id="KW-0808">Transferase</keyword>
<proteinExistence type="inferred from homology"/>
<evidence type="ECO:0000259" key="14">
    <source>
        <dbReference type="Pfam" id="PF03109"/>
    </source>
</evidence>
<dbReference type="UniPathway" id="UPA00232"/>
<dbReference type="Proteomes" id="UP000248021">
    <property type="component" value="Unassembled WGS sequence"/>
</dbReference>
<dbReference type="SUPFAM" id="SSF56112">
    <property type="entry name" value="Protein kinase-like (PK-like)"/>
    <property type="match status" value="1"/>
</dbReference>
<keyword evidence="12 13" id="KW-0472">Membrane</keyword>
<feature type="domain" description="ABC1 atypical kinase-like" evidence="14">
    <location>
        <begin position="95"/>
        <end position="342"/>
    </location>
</feature>
<comment type="caution">
    <text evidence="15">The sequence shown here is derived from an EMBL/GenBank/DDBJ whole genome shotgun (WGS) entry which is preliminary data.</text>
</comment>
<dbReference type="EMBL" id="QJJK01000005">
    <property type="protein sequence ID" value="PXW58979.1"/>
    <property type="molecule type" value="Genomic_DNA"/>
</dbReference>
<keyword evidence="7 13" id="KW-0812">Transmembrane</keyword>
<gene>
    <name evidence="15" type="ORF">C7450_105328</name>
</gene>
<dbReference type="InterPro" id="IPR011009">
    <property type="entry name" value="Kinase-like_dom_sf"/>
</dbReference>
<evidence type="ECO:0000256" key="1">
    <source>
        <dbReference type="ARBA" id="ARBA00005020"/>
    </source>
</evidence>
<evidence type="ECO:0000256" key="3">
    <source>
        <dbReference type="ARBA" id="ARBA00022475"/>
    </source>
</evidence>
<keyword evidence="9" id="KW-0418">Kinase</keyword>
<accession>A0A2V3U801</accession>
<evidence type="ECO:0000256" key="6">
    <source>
        <dbReference type="ARBA" id="ARBA00022688"/>
    </source>
</evidence>
<dbReference type="PANTHER" id="PTHR10566:SF113">
    <property type="entry name" value="PROTEIN ACTIVITY OF BC1 COMPLEX KINASE 7, CHLOROPLASTIC"/>
    <property type="match status" value="1"/>
</dbReference>
<dbReference type="RefSeq" id="WP_210206439.1">
    <property type="nucleotide sequence ID" value="NZ_JAHBRY010000001.1"/>
</dbReference>
<evidence type="ECO:0000256" key="8">
    <source>
        <dbReference type="ARBA" id="ARBA00022741"/>
    </source>
</evidence>
<dbReference type="GO" id="GO:0005524">
    <property type="term" value="F:ATP binding"/>
    <property type="evidence" value="ECO:0007669"/>
    <property type="project" value="UniProtKB-KW"/>
</dbReference>
<protein>
    <submittedName>
        <fullName evidence="15">2-octaprenylphenol hydroxylase</fullName>
    </submittedName>
</protein>
<dbReference type="AlphaFoldDB" id="A0A2V3U801"/>
<evidence type="ECO:0000313" key="16">
    <source>
        <dbReference type="Proteomes" id="UP000248021"/>
    </source>
</evidence>
<sequence>MALSDIWHILSFARVGFVLAREGAFGLFDQSLLPPAARAGVRLARLIERRGRGDGAERLAAALTRLGPSYVKFGQFLATRPDVVGIRVARDLEALQDRMPAFPKAEAVAIVEATLGQPLDQVFASFSDPVAAASIAQVHRARLVDARGGREVAVKVLRPGVRERFNADLAAMRFGARLAARFLPDMHRLKPVEVVETLARSVVMEMDLRLEAAALSELAQNTADDVDFRVPAVEWDMTGRDILVNEWVEGLPLSDLAGIEAAGHDRVALGRAVIQTFLRQALRDGFFHADMHPGNLFAGPDGRLVAVDCGIMGRLSPEERRFLAEILYGFITRNYRRVAEVHFEAGYVPHRHNVADFAQAIRAIGEPIHNRRADEISMAKLLTLLFEITALFDMQTRTELVMLQKTMVVVEGVARNLDPKLDMWSTADPVVRSWIEQNLGPLGRLADVGRNAKEFGGFLGHLPSLLTRGERLVSDVERMARDGVQLDRDSVAAIGRAEAYGGRSRTVALWLVVVLLGLIWLAM</sequence>
<dbReference type="PANTHER" id="PTHR10566">
    <property type="entry name" value="CHAPERONE-ACTIVITY OF BC1 COMPLEX CABC1 -RELATED"/>
    <property type="match status" value="1"/>
</dbReference>
<reference evidence="15 16" key="1">
    <citation type="submission" date="2018-05" db="EMBL/GenBank/DDBJ databases">
        <title>Genomic Encyclopedia of Type Strains, Phase IV (KMG-IV): sequencing the most valuable type-strain genomes for metagenomic binning, comparative biology and taxonomic classification.</title>
        <authorList>
            <person name="Goeker M."/>
        </authorList>
    </citation>
    <scope>NUCLEOTIDE SEQUENCE [LARGE SCALE GENOMIC DNA]</scope>
    <source>
        <strain evidence="15 16">DSM 6462</strain>
    </source>
</reference>
<keyword evidence="16" id="KW-1185">Reference proteome</keyword>